<proteinExistence type="predicted"/>
<dbReference type="AlphaFoldDB" id="A0A178A387"/>
<feature type="transmembrane region" description="Helical" evidence="1">
    <location>
        <begin position="77"/>
        <end position="95"/>
    </location>
</feature>
<dbReference type="STRING" id="217031.ABB05_04085"/>
<name>A0A178A387_9BACI</name>
<dbReference type="EMBL" id="LDJR01000023">
    <property type="protein sequence ID" value="OAK74571.1"/>
    <property type="molecule type" value="Genomic_DNA"/>
</dbReference>
<dbReference type="RefSeq" id="WP_064467695.1">
    <property type="nucleotide sequence ID" value="NZ_JAGGKH010000016.1"/>
</dbReference>
<sequence>MNRFTVLLRKEWLDAKRSYKLLWLPVVFMFLGILQPLTSFYLPEILKMAGGLPDGMAITLPELTASEVLASALTDQFDQLGLIVIVMATMGIIASDKNNGMLAFVLTRNTTLVEYLLSKLLGHAVLIAGSIFLGFLSAAFYTFYLYQSVSVARIAAGLGVYYIWCLFMLTFVITISALLSRTPAIAVLSFFVLIFLKTVTLLEGGFQILNPAHLSNQAVSIITSGNVLPHFFITITVSVLLIVFCLLCATSYLSRKELPSM</sequence>
<evidence type="ECO:0000313" key="2">
    <source>
        <dbReference type="EMBL" id="OAK74571.1"/>
    </source>
</evidence>
<gene>
    <name evidence="2" type="ORF">ABB05_04085</name>
</gene>
<keyword evidence="1" id="KW-1133">Transmembrane helix</keyword>
<feature type="transmembrane region" description="Helical" evidence="1">
    <location>
        <begin position="229"/>
        <end position="253"/>
    </location>
</feature>
<protein>
    <recommendedName>
        <fullName evidence="4">ABC transporter permease</fullName>
    </recommendedName>
</protein>
<reference evidence="2 3" key="1">
    <citation type="submission" date="2015-05" db="EMBL/GenBank/DDBJ databases">
        <title>Comparison of genome.</title>
        <authorList>
            <person name="Zheng Z."/>
            <person name="Sun M."/>
        </authorList>
    </citation>
    <scope>NUCLEOTIDE SEQUENCE [LARGE SCALE GENOMIC DNA]</scope>
    <source>
        <strain evidence="2 3">G25-74</strain>
    </source>
</reference>
<comment type="caution">
    <text evidence="2">The sequence shown here is derived from an EMBL/GenBank/DDBJ whole genome shotgun (WGS) entry which is preliminary data.</text>
</comment>
<evidence type="ECO:0000256" key="1">
    <source>
        <dbReference type="SAM" id="Phobius"/>
    </source>
</evidence>
<feature type="transmembrane region" description="Helical" evidence="1">
    <location>
        <begin position="116"/>
        <end position="141"/>
    </location>
</feature>
<dbReference type="Proteomes" id="UP000077881">
    <property type="component" value="Unassembled WGS sequence"/>
</dbReference>
<dbReference type="Pfam" id="PF12679">
    <property type="entry name" value="ABC2_membrane_2"/>
    <property type="match status" value="1"/>
</dbReference>
<accession>A0A178A387</accession>
<dbReference type="OrthoDB" id="4187110at2"/>
<dbReference type="PATRIC" id="fig|217031.6.peg.886"/>
<feature type="transmembrane region" description="Helical" evidence="1">
    <location>
        <begin position="21"/>
        <end position="42"/>
    </location>
</feature>
<dbReference type="GO" id="GO:0005886">
    <property type="term" value="C:plasma membrane"/>
    <property type="evidence" value="ECO:0007669"/>
    <property type="project" value="UniProtKB-SubCell"/>
</dbReference>
<organism evidence="2 3">
    <name type="scientific">Lederbergia galactosidilytica</name>
    <dbReference type="NCBI Taxonomy" id="217031"/>
    <lineage>
        <taxon>Bacteria</taxon>
        <taxon>Bacillati</taxon>
        <taxon>Bacillota</taxon>
        <taxon>Bacilli</taxon>
        <taxon>Bacillales</taxon>
        <taxon>Bacillaceae</taxon>
        <taxon>Lederbergia</taxon>
    </lineage>
</organism>
<feature type="transmembrane region" description="Helical" evidence="1">
    <location>
        <begin position="161"/>
        <end position="179"/>
    </location>
</feature>
<dbReference type="GO" id="GO:0140359">
    <property type="term" value="F:ABC-type transporter activity"/>
    <property type="evidence" value="ECO:0007669"/>
    <property type="project" value="InterPro"/>
</dbReference>
<keyword evidence="3" id="KW-1185">Reference proteome</keyword>
<keyword evidence="1" id="KW-0472">Membrane</keyword>
<evidence type="ECO:0000313" key="3">
    <source>
        <dbReference type="Proteomes" id="UP000077881"/>
    </source>
</evidence>
<feature type="transmembrane region" description="Helical" evidence="1">
    <location>
        <begin position="186"/>
        <end position="209"/>
    </location>
</feature>
<keyword evidence="1" id="KW-0812">Transmembrane</keyword>
<evidence type="ECO:0008006" key="4">
    <source>
        <dbReference type="Google" id="ProtNLM"/>
    </source>
</evidence>